<dbReference type="EMBL" id="CAAALY010249384">
    <property type="protein sequence ID" value="VEL35241.1"/>
    <property type="molecule type" value="Genomic_DNA"/>
</dbReference>
<reference evidence="1" key="1">
    <citation type="submission" date="2018-11" db="EMBL/GenBank/DDBJ databases">
        <authorList>
            <consortium name="Pathogen Informatics"/>
        </authorList>
    </citation>
    <scope>NUCLEOTIDE SEQUENCE</scope>
</reference>
<proteinExistence type="predicted"/>
<evidence type="ECO:0000313" key="2">
    <source>
        <dbReference type="Proteomes" id="UP000784294"/>
    </source>
</evidence>
<gene>
    <name evidence="1" type="ORF">PXEA_LOCUS28681</name>
</gene>
<accession>A0A3S5AEU5</accession>
<dbReference type="AlphaFoldDB" id="A0A3S5AEU5"/>
<keyword evidence="2" id="KW-1185">Reference proteome</keyword>
<evidence type="ECO:0000313" key="1">
    <source>
        <dbReference type="EMBL" id="VEL35241.1"/>
    </source>
</evidence>
<protein>
    <submittedName>
        <fullName evidence="1">Uncharacterized protein</fullName>
    </submittedName>
</protein>
<name>A0A3S5AEU5_9PLAT</name>
<dbReference type="Proteomes" id="UP000784294">
    <property type="component" value="Unassembled WGS sequence"/>
</dbReference>
<sequence>MCRHDGGGYGGWGGYTANIKACCRFFLFPRPLFPLILQKYMCFALKPGNLTTNGRGSLVQLLNQIFPTLSIGRRRFSIRSFYTTVRLRIPASTCLYVLPCTAEPVEFSEVF</sequence>
<organism evidence="1 2">
    <name type="scientific">Protopolystoma xenopodis</name>
    <dbReference type="NCBI Taxonomy" id="117903"/>
    <lineage>
        <taxon>Eukaryota</taxon>
        <taxon>Metazoa</taxon>
        <taxon>Spiralia</taxon>
        <taxon>Lophotrochozoa</taxon>
        <taxon>Platyhelminthes</taxon>
        <taxon>Monogenea</taxon>
        <taxon>Polyopisthocotylea</taxon>
        <taxon>Polystomatidea</taxon>
        <taxon>Polystomatidae</taxon>
        <taxon>Protopolystoma</taxon>
    </lineage>
</organism>
<comment type="caution">
    <text evidence="1">The sequence shown here is derived from an EMBL/GenBank/DDBJ whole genome shotgun (WGS) entry which is preliminary data.</text>
</comment>